<evidence type="ECO:0000256" key="2">
    <source>
        <dbReference type="ARBA" id="ARBA00022695"/>
    </source>
</evidence>
<sequence length="163" mass="18408">MRPKALPETTAHLARGHNPLQRWQVDYIGPLPRSEGARYALTCVDTASGLMQAYPVPKANQAYTIKALTKLMAVYGTPQVIESDQGTHFTGAMIQRWAEENNIEWRFHLPYNPTGAGLIERYNGILKAALKTDSQSLQGWTKRLYETLWDLNERPRDGRPSAL</sequence>
<keyword evidence="9" id="KW-1185">Reference proteome</keyword>
<dbReference type="GO" id="GO:0015074">
    <property type="term" value="P:DNA integration"/>
    <property type="evidence" value="ECO:0007669"/>
    <property type="project" value="InterPro"/>
</dbReference>
<dbReference type="PANTHER" id="PTHR41694:SF3">
    <property type="entry name" value="RNA-DIRECTED DNA POLYMERASE-RELATED"/>
    <property type="match status" value="1"/>
</dbReference>
<dbReference type="Gene3D" id="3.30.420.10">
    <property type="entry name" value="Ribonuclease H-like superfamily/Ribonuclease H"/>
    <property type="match status" value="1"/>
</dbReference>
<dbReference type="EMBL" id="VZSX01002140">
    <property type="protein sequence ID" value="NXA44330.1"/>
    <property type="molecule type" value="Genomic_DNA"/>
</dbReference>
<comment type="caution">
    <text evidence="8">The sequence shown here is derived from an EMBL/GenBank/DDBJ whole genome shotgun (WGS) entry which is preliminary data.</text>
</comment>
<dbReference type="GO" id="GO:0035613">
    <property type="term" value="F:RNA stem-loop binding"/>
    <property type="evidence" value="ECO:0007669"/>
    <property type="project" value="TreeGrafter"/>
</dbReference>
<dbReference type="AlphaFoldDB" id="A0A7K7VSC7"/>
<dbReference type="GO" id="GO:0016787">
    <property type="term" value="F:hydrolase activity"/>
    <property type="evidence" value="ECO:0007669"/>
    <property type="project" value="UniProtKB-KW"/>
</dbReference>
<dbReference type="GO" id="GO:0003964">
    <property type="term" value="F:RNA-directed DNA polymerase activity"/>
    <property type="evidence" value="ECO:0007669"/>
    <property type="project" value="UniProtKB-KW"/>
</dbReference>
<feature type="non-terminal residue" evidence="8">
    <location>
        <position position="1"/>
    </location>
</feature>
<evidence type="ECO:0000259" key="7">
    <source>
        <dbReference type="PROSITE" id="PS50994"/>
    </source>
</evidence>
<evidence type="ECO:0000313" key="8">
    <source>
        <dbReference type="EMBL" id="NXA44330.1"/>
    </source>
</evidence>
<gene>
    <name evidence="8" type="primary">Hervk_2</name>
    <name evidence="8" type="ORF">EUDELE_R14646</name>
</gene>
<dbReference type="Pfam" id="PF00665">
    <property type="entry name" value="rve"/>
    <property type="match status" value="1"/>
</dbReference>
<feature type="non-terminal residue" evidence="8">
    <location>
        <position position="163"/>
    </location>
</feature>
<feature type="domain" description="Integrase catalytic" evidence="7">
    <location>
        <begin position="15"/>
        <end position="163"/>
    </location>
</feature>
<dbReference type="Proteomes" id="UP000533954">
    <property type="component" value="Unassembled WGS sequence"/>
</dbReference>
<proteinExistence type="predicted"/>
<keyword evidence="6" id="KW-0695">RNA-directed DNA polymerase</keyword>
<organism evidence="8 9">
    <name type="scientific">Eudromia elegans</name>
    <name type="common">Elegant crested-tinamou</name>
    <dbReference type="NCBI Taxonomy" id="8805"/>
    <lineage>
        <taxon>Eukaryota</taxon>
        <taxon>Metazoa</taxon>
        <taxon>Chordata</taxon>
        <taxon>Craniata</taxon>
        <taxon>Vertebrata</taxon>
        <taxon>Euteleostomi</taxon>
        <taxon>Archelosauria</taxon>
        <taxon>Archosauria</taxon>
        <taxon>Dinosauria</taxon>
        <taxon>Saurischia</taxon>
        <taxon>Theropoda</taxon>
        <taxon>Coelurosauria</taxon>
        <taxon>Aves</taxon>
        <taxon>Palaeognathae</taxon>
        <taxon>Tinamiformes</taxon>
        <taxon>Tinamidae</taxon>
        <taxon>Eudromia</taxon>
    </lineage>
</organism>
<evidence type="ECO:0000256" key="4">
    <source>
        <dbReference type="ARBA" id="ARBA00022759"/>
    </source>
</evidence>
<keyword evidence="3" id="KW-0540">Nuclease</keyword>
<evidence type="ECO:0000256" key="6">
    <source>
        <dbReference type="ARBA" id="ARBA00022918"/>
    </source>
</evidence>
<protein>
    <submittedName>
        <fullName evidence="8">PO113 protein</fullName>
    </submittedName>
</protein>
<dbReference type="InterPro" id="IPR001584">
    <property type="entry name" value="Integrase_cat-core"/>
</dbReference>
<dbReference type="SUPFAM" id="SSF53098">
    <property type="entry name" value="Ribonuclease H-like"/>
    <property type="match status" value="1"/>
</dbReference>
<keyword evidence="1" id="KW-0808">Transferase</keyword>
<evidence type="ECO:0000256" key="5">
    <source>
        <dbReference type="ARBA" id="ARBA00022801"/>
    </source>
</evidence>
<dbReference type="PROSITE" id="PS50994">
    <property type="entry name" value="INTEGRASE"/>
    <property type="match status" value="1"/>
</dbReference>
<reference evidence="8 9" key="1">
    <citation type="submission" date="2019-09" db="EMBL/GenBank/DDBJ databases">
        <title>Bird 10,000 Genomes (B10K) Project - Family phase.</title>
        <authorList>
            <person name="Zhang G."/>
        </authorList>
    </citation>
    <scope>NUCLEOTIDE SEQUENCE [LARGE SCALE GENOMIC DNA]</scope>
    <source>
        <strain evidence="8">B10K-LSUMZ-16893</strain>
    </source>
</reference>
<evidence type="ECO:0000313" key="9">
    <source>
        <dbReference type="Proteomes" id="UP000533954"/>
    </source>
</evidence>
<accession>A0A7K7VSC7</accession>
<dbReference type="OrthoDB" id="9950135at2759"/>
<dbReference type="InterPro" id="IPR012337">
    <property type="entry name" value="RNaseH-like_sf"/>
</dbReference>
<keyword evidence="4" id="KW-0255">Endonuclease</keyword>
<keyword evidence="2" id="KW-0548">Nucleotidyltransferase</keyword>
<dbReference type="PANTHER" id="PTHR41694">
    <property type="entry name" value="ENDOGENOUS RETROVIRUS GROUP K MEMBER POL PROTEIN"/>
    <property type="match status" value="1"/>
</dbReference>
<name>A0A7K7VSC7_EUDEL</name>
<dbReference type="InterPro" id="IPR036397">
    <property type="entry name" value="RNaseH_sf"/>
</dbReference>
<keyword evidence="5" id="KW-0378">Hydrolase</keyword>
<dbReference type="GO" id="GO:0004519">
    <property type="term" value="F:endonuclease activity"/>
    <property type="evidence" value="ECO:0007669"/>
    <property type="project" value="UniProtKB-KW"/>
</dbReference>
<evidence type="ECO:0000256" key="1">
    <source>
        <dbReference type="ARBA" id="ARBA00022679"/>
    </source>
</evidence>
<evidence type="ECO:0000256" key="3">
    <source>
        <dbReference type="ARBA" id="ARBA00022722"/>
    </source>
</evidence>